<reference evidence="2" key="2">
    <citation type="submission" date="2016-06" db="EMBL/GenBank/DDBJ databases">
        <title>The genome of a short-lived fish provides insights into sex chromosome evolution and the genetic control of aging.</title>
        <authorList>
            <person name="Reichwald K."/>
            <person name="Felder M."/>
            <person name="Petzold A."/>
            <person name="Koch P."/>
            <person name="Groth M."/>
            <person name="Platzer M."/>
        </authorList>
    </citation>
    <scope>NUCLEOTIDE SEQUENCE</scope>
    <source>
        <tissue evidence="2">Brain</tissue>
    </source>
</reference>
<gene>
    <name evidence="2" type="primary">OJ1595_D08.12-1</name>
</gene>
<feature type="region of interest" description="Disordered" evidence="1">
    <location>
        <begin position="79"/>
        <end position="109"/>
    </location>
</feature>
<dbReference type="AlphaFoldDB" id="A0A1A8RYZ4"/>
<dbReference type="EMBL" id="HAEI01010718">
    <property type="protein sequence ID" value="SBS11365.1"/>
    <property type="molecule type" value="Transcribed_RNA"/>
</dbReference>
<accession>A0A1A8RYZ4</accession>
<evidence type="ECO:0000313" key="2">
    <source>
        <dbReference type="EMBL" id="SBS11365.1"/>
    </source>
</evidence>
<feature type="region of interest" description="Disordered" evidence="1">
    <location>
        <begin position="27"/>
        <end position="52"/>
    </location>
</feature>
<protein>
    <submittedName>
        <fullName evidence="2">Uncharacterized protein</fullName>
    </submittedName>
</protein>
<feature type="non-terminal residue" evidence="2">
    <location>
        <position position="1"/>
    </location>
</feature>
<organism evidence="2">
    <name type="scientific">Nothobranchius rachovii</name>
    <name type="common">bluefin notho</name>
    <dbReference type="NCBI Taxonomy" id="451742"/>
    <lineage>
        <taxon>Eukaryota</taxon>
        <taxon>Metazoa</taxon>
        <taxon>Chordata</taxon>
        <taxon>Craniata</taxon>
        <taxon>Vertebrata</taxon>
        <taxon>Euteleostomi</taxon>
        <taxon>Actinopterygii</taxon>
        <taxon>Neopterygii</taxon>
        <taxon>Teleostei</taxon>
        <taxon>Neoteleostei</taxon>
        <taxon>Acanthomorphata</taxon>
        <taxon>Ovalentaria</taxon>
        <taxon>Atherinomorphae</taxon>
        <taxon>Cyprinodontiformes</taxon>
        <taxon>Nothobranchiidae</taxon>
        <taxon>Nothobranchius</taxon>
    </lineage>
</organism>
<reference evidence="2" key="1">
    <citation type="submission" date="2016-05" db="EMBL/GenBank/DDBJ databases">
        <authorList>
            <person name="Lavstsen T."/>
            <person name="Jespersen J.S."/>
        </authorList>
    </citation>
    <scope>NUCLEOTIDE SEQUENCE</scope>
    <source>
        <tissue evidence="2">Brain</tissue>
    </source>
</reference>
<name>A0A1A8RYZ4_9TELE</name>
<feature type="compositionally biased region" description="Polar residues" evidence="1">
    <location>
        <begin position="82"/>
        <end position="109"/>
    </location>
</feature>
<evidence type="ECO:0000256" key="1">
    <source>
        <dbReference type="SAM" id="MobiDB-lite"/>
    </source>
</evidence>
<sequence length="109" mass="11821">AADYFEVYPIRSVSFWDFAKRLQDTFDRDSPPPIAHATASSPLGHQVTSSMSSPSAWRHYLPATIQTVKTGFLSFSPVPVGATSSSSQSQQRHLNLHTTTTSQPSPAAS</sequence>
<feature type="non-terminal residue" evidence="2">
    <location>
        <position position="109"/>
    </location>
</feature>
<feature type="compositionally biased region" description="Polar residues" evidence="1">
    <location>
        <begin position="38"/>
        <end position="52"/>
    </location>
</feature>
<proteinExistence type="predicted"/>